<dbReference type="EnsemblPlants" id="EMT21014">
    <property type="protein sequence ID" value="EMT21014"/>
    <property type="gene ID" value="F775_05128"/>
</dbReference>
<name>M8BGB0_AEGTA</name>
<accession>M8BGB0</accession>
<protein>
    <submittedName>
        <fullName evidence="1">Uncharacterized protein</fullName>
    </submittedName>
</protein>
<sequence length="68" mass="7896">MENIVQFINQRTSLPLPAALLPELHELHAYGGLRLCMLQYECKEMYVVHAPVKMHAPIILKGRWIRDV</sequence>
<proteinExistence type="predicted"/>
<dbReference type="AlphaFoldDB" id="M8BGB0"/>
<organism evidence="1">
    <name type="scientific">Aegilops tauschii</name>
    <name type="common">Tausch's goatgrass</name>
    <name type="synonym">Aegilops squarrosa</name>
    <dbReference type="NCBI Taxonomy" id="37682"/>
    <lineage>
        <taxon>Eukaryota</taxon>
        <taxon>Viridiplantae</taxon>
        <taxon>Streptophyta</taxon>
        <taxon>Embryophyta</taxon>
        <taxon>Tracheophyta</taxon>
        <taxon>Spermatophyta</taxon>
        <taxon>Magnoliopsida</taxon>
        <taxon>Liliopsida</taxon>
        <taxon>Poales</taxon>
        <taxon>Poaceae</taxon>
        <taxon>BOP clade</taxon>
        <taxon>Pooideae</taxon>
        <taxon>Triticodae</taxon>
        <taxon>Triticeae</taxon>
        <taxon>Triticinae</taxon>
        <taxon>Aegilops</taxon>
    </lineage>
</organism>
<reference evidence="1" key="1">
    <citation type="submission" date="2015-06" db="UniProtKB">
        <authorList>
            <consortium name="EnsemblPlants"/>
        </authorList>
    </citation>
    <scope>IDENTIFICATION</scope>
</reference>
<evidence type="ECO:0000313" key="1">
    <source>
        <dbReference type="EnsemblPlants" id="EMT21014"/>
    </source>
</evidence>